<keyword evidence="8 9" id="KW-0472">Membrane</keyword>
<evidence type="ECO:0000256" key="2">
    <source>
        <dbReference type="ARBA" id="ARBA00008038"/>
    </source>
</evidence>
<evidence type="ECO:0000256" key="8">
    <source>
        <dbReference type="ARBA" id="ARBA00023136"/>
    </source>
</evidence>
<accession>A0A2X3JJ82</accession>
<evidence type="ECO:0000256" key="6">
    <source>
        <dbReference type="ARBA" id="ARBA00022779"/>
    </source>
</evidence>
<dbReference type="PANTHER" id="PTHR30433">
    <property type="entry name" value="CHEMOTAXIS PROTEIN MOTA"/>
    <property type="match status" value="1"/>
</dbReference>
<sequence>MLFRRSKYTKAMYMDLLALLYRLMAKSRQMGMFSLERDIENPRESEIFASYPRILADSVMLDFIVDYLRLIISGHMNTFEIEALMDEEIETHESEAEVPANSLALVGDSLPAFGIVAAVMGVVHALGSADRPAAELGALIAHAMVGTFLGILLAYGFISPLASVLRQKSAETSKMMQCVKVTLLSNLNGYAPPIAVEFGRKTLYSSERPSFIELEEHVRAVKNPQQQTTTEEA</sequence>
<protein>
    <submittedName>
        <fullName evidence="11">Chemotaxis protein MotA (Motility protein A)</fullName>
    </submittedName>
</protein>
<comment type="subcellular location">
    <subcellularLocation>
        <location evidence="1">Cell membrane</location>
        <topology evidence="1">Multi-pass membrane protein</topology>
    </subcellularLocation>
</comment>
<dbReference type="GO" id="GO:0071978">
    <property type="term" value="P:bacterial-type flagellum-dependent swarming motility"/>
    <property type="evidence" value="ECO:0007669"/>
    <property type="project" value="InterPro"/>
</dbReference>
<feature type="transmembrane region" description="Helical" evidence="9">
    <location>
        <begin position="139"/>
        <end position="158"/>
    </location>
</feature>
<evidence type="ECO:0000256" key="7">
    <source>
        <dbReference type="ARBA" id="ARBA00022989"/>
    </source>
</evidence>
<organism evidence="11 12">
    <name type="scientific">Escherichia coli</name>
    <dbReference type="NCBI Taxonomy" id="562"/>
    <lineage>
        <taxon>Bacteria</taxon>
        <taxon>Pseudomonadati</taxon>
        <taxon>Pseudomonadota</taxon>
        <taxon>Gammaproteobacteria</taxon>
        <taxon>Enterobacterales</taxon>
        <taxon>Enterobacteriaceae</taxon>
        <taxon>Escherichia</taxon>
    </lineage>
</organism>
<dbReference type="Pfam" id="PF01618">
    <property type="entry name" value="MotA_ExbB"/>
    <property type="match status" value="1"/>
</dbReference>
<name>A0A2X3JJ82_ECOLX</name>
<evidence type="ECO:0000313" key="11">
    <source>
        <dbReference type="EMBL" id="SQD04428.1"/>
    </source>
</evidence>
<evidence type="ECO:0000256" key="4">
    <source>
        <dbReference type="ARBA" id="ARBA00022475"/>
    </source>
</evidence>
<keyword evidence="7 9" id="KW-1133">Transmembrane helix</keyword>
<dbReference type="PANTHER" id="PTHR30433:SF4">
    <property type="entry name" value="MOTILITY PROTEIN A"/>
    <property type="match status" value="1"/>
</dbReference>
<comment type="similarity">
    <text evidence="2">Belongs to the MotA family.</text>
</comment>
<evidence type="ECO:0000256" key="1">
    <source>
        <dbReference type="ARBA" id="ARBA00004651"/>
    </source>
</evidence>
<evidence type="ECO:0000256" key="3">
    <source>
        <dbReference type="ARBA" id="ARBA00022448"/>
    </source>
</evidence>
<dbReference type="Proteomes" id="UP000250991">
    <property type="component" value="Unassembled WGS sequence"/>
</dbReference>
<feature type="transmembrane region" description="Helical" evidence="9">
    <location>
        <begin position="109"/>
        <end position="127"/>
    </location>
</feature>
<feature type="domain" description="MotA/TolQ/ExbB proton channel" evidence="10">
    <location>
        <begin position="75"/>
        <end position="177"/>
    </location>
</feature>
<dbReference type="STRING" id="585034.ECIAI1_1977"/>
<dbReference type="InterPro" id="IPR002898">
    <property type="entry name" value="MotA_ExbB_proton_chnl"/>
</dbReference>
<evidence type="ECO:0000259" key="10">
    <source>
        <dbReference type="Pfam" id="PF01618"/>
    </source>
</evidence>
<gene>
    <name evidence="11" type="primary">motA_1</name>
    <name evidence="11" type="ORF">NCTC8009_04944</name>
</gene>
<dbReference type="GO" id="GO:0006935">
    <property type="term" value="P:chemotaxis"/>
    <property type="evidence" value="ECO:0007669"/>
    <property type="project" value="InterPro"/>
</dbReference>
<evidence type="ECO:0000256" key="9">
    <source>
        <dbReference type="SAM" id="Phobius"/>
    </source>
</evidence>
<dbReference type="InterPro" id="IPR000540">
    <property type="entry name" value="Flag_MotA_CS"/>
</dbReference>
<evidence type="ECO:0000313" key="12">
    <source>
        <dbReference type="Proteomes" id="UP000250991"/>
    </source>
</evidence>
<dbReference type="PROSITE" id="PS01307">
    <property type="entry name" value="MOTA"/>
    <property type="match status" value="1"/>
</dbReference>
<dbReference type="InterPro" id="IPR047055">
    <property type="entry name" value="MotA-like"/>
</dbReference>
<keyword evidence="3" id="KW-0813">Transport</keyword>
<dbReference type="EMBL" id="UARW01000010">
    <property type="protein sequence ID" value="SQD04428.1"/>
    <property type="molecule type" value="Genomic_DNA"/>
</dbReference>
<keyword evidence="6" id="KW-0283">Flagellar rotation</keyword>
<dbReference type="AlphaFoldDB" id="A0A2X3JJ82"/>
<keyword evidence="4" id="KW-1003">Cell membrane</keyword>
<dbReference type="GO" id="GO:0005886">
    <property type="term" value="C:plasma membrane"/>
    <property type="evidence" value="ECO:0007669"/>
    <property type="project" value="UniProtKB-SubCell"/>
</dbReference>
<evidence type="ECO:0000256" key="5">
    <source>
        <dbReference type="ARBA" id="ARBA00022692"/>
    </source>
</evidence>
<keyword evidence="5 9" id="KW-0812">Transmembrane</keyword>
<proteinExistence type="inferred from homology"/>
<reference evidence="11 12" key="1">
    <citation type="submission" date="2018-06" db="EMBL/GenBank/DDBJ databases">
        <authorList>
            <consortium name="Pathogen Informatics"/>
            <person name="Doyle S."/>
        </authorList>
    </citation>
    <scope>NUCLEOTIDE SEQUENCE [LARGE SCALE GENOMIC DNA]</scope>
    <source>
        <strain evidence="11 12">NCTC8009</strain>
    </source>
</reference>